<organism evidence="1 2">
    <name type="scientific">Cricetulus griseus</name>
    <name type="common">Chinese hamster</name>
    <name type="synonym">Cricetulus barabensis griseus</name>
    <dbReference type="NCBI Taxonomy" id="10029"/>
    <lineage>
        <taxon>Eukaryota</taxon>
        <taxon>Metazoa</taxon>
        <taxon>Chordata</taxon>
        <taxon>Craniata</taxon>
        <taxon>Vertebrata</taxon>
        <taxon>Euteleostomi</taxon>
        <taxon>Mammalia</taxon>
        <taxon>Eutheria</taxon>
        <taxon>Euarchontoglires</taxon>
        <taxon>Glires</taxon>
        <taxon>Rodentia</taxon>
        <taxon>Myomorpha</taxon>
        <taxon>Muroidea</taxon>
        <taxon>Cricetidae</taxon>
        <taxon>Cricetinae</taxon>
        <taxon>Cricetulus</taxon>
    </lineage>
</organism>
<accession>A0A061IDK5</accession>
<protein>
    <submittedName>
        <fullName evidence="1">Elongation of very long chain fatty acids protein 2</fullName>
        <ecNumber evidence="1">2.3.1.199</ecNumber>
    </submittedName>
</protein>
<gene>
    <name evidence="1" type="ORF">H671_3g10410</name>
</gene>
<keyword evidence="1" id="KW-0808">Transferase</keyword>
<dbReference type="EMBL" id="KE673103">
    <property type="protein sequence ID" value="ERE78369.1"/>
    <property type="molecule type" value="Genomic_DNA"/>
</dbReference>
<reference evidence="2" key="1">
    <citation type="journal article" date="2013" name="Nat. Biotechnol.">
        <title>Chinese hamster genome sequenced from sorted chromosomes.</title>
        <authorList>
            <person name="Brinkrolf K."/>
            <person name="Rupp O."/>
            <person name="Laux H."/>
            <person name="Kollin F."/>
            <person name="Ernst W."/>
            <person name="Linke B."/>
            <person name="Kofler R."/>
            <person name="Romand S."/>
            <person name="Hesse F."/>
            <person name="Budach W.E."/>
            <person name="Galosy S."/>
            <person name="Muller D."/>
            <person name="Noll T."/>
            <person name="Wienberg J."/>
            <person name="Jostock T."/>
            <person name="Leonard M."/>
            <person name="Grillari J."/>
            <person name="Tauch A."/>
            <person name="Goesmann A."/>
            <person name="Helk B."/>
            <person name="Mott J.E."/>
            <person name="Puhler A."/>
            <person name="Borth N."/>
        </authorList>
    </citation>
    <scope>NUCLEOTIDE SEQUENCE [LARGE SCALE GENOMIC DNA]</scope>
    <source>
        <strain evidence="2">17A/GY</strain>
    </source>
</reference>
<sequence length="132" mass="14653">MADTEAESIIHVRSNCRIHRIPKVLPTSQSLLNEFVCLHSLGDSPFRIAAFIPTLEAAYGTPLPFSIPEVNEIEEHLKAFDNEVNAFLDNMFGPRGFREATCLLRAGAMTLFTIHHHGINSSGNRGPILLTR</sequence>
<keyword evidence="1" id="KW-0012">Acyltransferase</keyword>
<dbReference type="Proteomes" id="UP000030759">
    <property type="component" value="Unassembled WGS sequence"/>
</dbReference>
<dbReference type="AlphaFoldDB" id="A0A061IDK5"/>
<evidence type="ECO:0000313" key="1">
    <source>
        <dbReference type="EMBL" id="ERE78369.1"/>
    </source>
</evidence>
<evidence type="ECO:0000313" key="2">
    <source>
        <dbReference type="Proteomes" id="UP000030759"/>
    </source>
</evidence>
<proteinExistence type="predicted"/>
<dbReference type="EC" id="2.3.1.199" evidence="1"/>
<dbReference type="GO" id="GO:0009922">
    <property type="term" value="F:fatty acid elongase activity"/>
    <property type="evidence" value="ECO:0007669"/>
    <property type="project" value="UniProtKB-EC"/>
</dbReference>
<name>A0A061IDK5_CRIGR</name>